<feature type="compositionally biased region" description="Polar residues" evidence="2">
    <location>
        <begin position="27"/>
        <end position="39"/>
    </location>
</feature>
<evidence type="ECO:0000256" key="2">
    <source>
        <dbReference type="SAM" id="MobiDB-lite"/>
    </source>
</evidence>
<feature type="compositionally biased region" description="Low complexity" evidence="2">
    <location>
        <begin position="502"/>
        <end position="519"/>
    </location>
</feature>
<dbReference type="InterPro" id="IPR059029">
    <property type="entry name" value="FAM13A_dom"/>
</dbReference>
<evidence type="ECO:0000313" key="5">
    <source>
        <dbReference type="Proteomes" id="UP000278807"/>
    </source>
</evidence>
<feature type="region of interest" description="Disordered" evidence="2">
    <location>
        <begin position="94"/>
        <end position="118"/>
    </location>
</feature>
<evidence type="ECO:0000313" key="4">
    <source>
        <dbReference type="EMBL" id="VDO03660.1"/>
    </source>
</evidence>
<proteinExistence type="inferred from homology"/>
<keyword evidence="5" id="KW-1185">Reference proteome</keyword>
<dbReference type="PANTHER" id="PTHR15904:SF17">
    <property type="entry name" value="RHO-GAP DOMAIN-CONTAINING PROTEIN"/>
    <property type="match status" value="1"/>
</dbReference>
<evidence type="ECO:0000259" key="3">
    <source>
        <dbReference type="Pfam" id="PF26116"/>
    </source>
</evidence>
<feature type="region of interest" description="Disordered" evidence="2">
    <location>
        <begin position="439"/>
        <end position="463"/>
    </location>
</feature>
<comment type="similarity">
    <text evidence="1">Belongs to the FAM13 family.</text>
</comment>
<dbReference type="Proteomes" id="UP000278807">
    <property type="component" value="Unassembled WGS sequence"/>
</dbReference>
<dbReference type="Pfam" id="PF26116">
    <property type="entry name" value="FAM13A"/>
    <property type="match status" value="1"/>
</dbReference>
<reference evidence="6" key="1">
    <citation type="submission" date="2016-04" db="UniProtKB">
        <authorList>
            <consortium name="WormBaseParasite"/>
        </authorList>
    </citation>
    <scope>IDENTIFICATION</scope>
</reference>
<feature type="region of interest" description="Disordered" evidence="2">
    <location>
        <begin position="27"/>
        <end position="51"/>
    </location>
</feature>
<dbReference type="STRING" id="102285.A0A158QHP8"/>
<dbReference type="InterPro" id="IPR039102">
    <property type="entry name" value="FAM13"/>
</dbReference>
<feature type="compositionally biased region" description="Basic and acidic residues" evidence="2">
    <location>
        <begin position="453"/>
        <end position="463"/>
    </location>
</feature>
<reference evidence="4 5" key="2">
    <citation type="submission" date="2018-11" db="EMBL/GenBank/DDBJ databases">
        <authorList>
            <consortium name="Pathogen Informatics"/>
        </authorList>
    </citation>
    <scope>NUCLEOTIDE SEQUENCE [LARGE SCALE GENOMIC DNA]</scope>
</reference>
<dbReference type="PANTHER" id="PTHR15904">
    <property type="entry name" value="FAM13"/>
    <property type="match status" value="1"/>
</dbReference>
<feature type="region of interest" description="Disordered" evidence="2">
    <location>
        <begin position="384"/>
        <end position="404"/>
    </location>
</feature>
<feature type="compositionally biased region" description="Polar residues" evidence="2">
    <location>
        <begin position="576"/>
        <end position="605"/>
    </location>
</feature>
<protein>
    <submittedName>
        <fullName evidence="6">ANK_REP_REGION domain-containing protein</fullName>
    </submittedName>
</protein>
<dbReference type="WBParaSite" id="HNAJ_0000780401-mRNA-1">
    <property type="protein sequence ID" value="HNAJ_0000780401-mRNA-1"/>
    <property type="gene ID" value="HNAJ_0000780401"/>
</dbReference>
<evidence type="ECO:0000313" key="6">
    <source>
        <dbReference type="WBParaSite" id="HNAJ_0000780401-mRNA-1"/>
    </source>
</evidence>
<accession>A0A158QHP8</accession>
<sequence>MAEHLSTTLQACLRACVRQHAVPSPLPTTMPSFSSQQHGHSPIFPSSSISNSTVTTSNAYQWIGSDLNSGSMATSIRSSLPECSQPFNATFSTSSELRSYSPKSRLNNENNHNRMQPPASPMLQIPPPPPPLNVSSWEEVNQTSGGRFSNSSTDFPSEIPLLHSSSNSQVPDVTFSAKQSTPKRSIDMNWRPLGNCSSGEAERDAEGLCSRVNGDRAIHQSESKGSPQYRYPIQVSQEAKARNLEDAYHDLVQNLVLKRSAANRPERLIDMTFEQLEAEKLLMQRTLLNFESKYGRPTERNDRILLRPVYDRYRCVKRLLAAGASHNCGRNPLTPAHAFAPPDMLESVESLSPLKIHTPNSAIKLTTPHSDFYVSIIGSSSRDSATGREQISLPARSRHTRSSNEGLDYPLIPFTSVTNRCTSVNSSVKPKSTPDEWFGSLGVSRTSGQRTDYPLRHSGNEGNDMAKCRLDQSMHEVLSMVNQGDEEGLDDNETVGRQTPVNEGSPNLSLSPSPLGRSELAPHQRFSKPRQKLLTAQSQTQAHGLGGDNYGYFEESSLRNYQQSLRQSSRHFIQTPMGSLSQRQQQAKPSSPYLQRQSYQVTRSHLTGDDPETGKPLEQAIADYVRKYAQFSVTELQAESDSVKESKKTLQKFLKDYEHDFERKYGRKVEAEDRQPLNPEYMHYKMLKARLASLERLLEARSNRILY</sequence>
<feature type="region of interest" description="Disordered" evidence="2">
    <location>
        <begin position="486"/>
        <end position="548"/>
    </location>
</feature>
<dbReference type="EMBL" id="UZAE01012131">
    <property type="protein sequence ID" value="VDO03660.1"/>
    <property type="molecule type" value="Genomic_DNA"/>
</dbReference>
<feature type="compositionally biased region" description="Low complexity" evidence="2">
    <location>
        <begin position="41"/>
        <end position="51"/>
    </location>
</feature>
<dbReference type="AlphaFoldDB" id="A0A158QHP8"/>
<feature type="compositionally biased region" description="Polar residues" evidence="2">
    <location>
        <begin position="163"/>
        <end position="183"/>
    </location>
</feature>
<feature type="region of interest" description="Disordered" evidence="2">
    <location>
        <begin position="162"/>
        <end position="192"/>
    </location>
</feature>
<gene>
    <name evidence="4" type="ORF">HNAJ_LOCUS7800</name>
</gene>
<organism evidence="6">
    <name type="scientific">Rodentolepis nana</name>
    <name type="common">Dwarf tapeworm</name>
    <name type="synonym">Hymenolepis nana</name>
    <dbReference type="NCBI Taxonomy" id="102285"/>
    <lineage>
        <taxon>Eukaryota</taxon>
        <taxon>Metazoa</taxon>
        <taxon>Spiralia</taxon>
        <taxon>Lophotrochozoa</taxon>
        <taxon>Platyhelminthes</taxon>
        <taxon>Cestoda</taxon>
        <taxon>Eucestoda</taxon>
        <taxon>Cyclophyllidea</taxon>
        <taxon>Hymenolepididae</taxon>
        <taxon>Rodentolepis</taxon>
    </lineage>
</organism>
<feature type="compositionally biased region" description="Polar residues" evidence="2">
    <location>
        <begin position="94"/>
        <end position="114"/>
    </location>
</feature>
<dbReference type="OrthoDB" id="185175at2759"/>
<name>A0A158QHP8_RODNA</name>
<feature type="domain" description="FAM13A-like" evidence="3">
    <location>
        <begin position="634"/>
        <end position="700"/>
    </location>
</feature>
<feature type="region of interest" description="Disordered" evidence="2">
    <location>
        <begin position="576"/>
        <end position="614"/>
    </location>
</feature>
<evidence type="ECO:0000256" key="1">
    <source>
        <dbReference type="ARBA" id="ARBA00007549"/>
    </source>
</evidence>